<sequence>MSTITQTKNIEEVVNWYKNNKALYEALSTKVEGIIKSVLDQNGLTYYLITSRAKEVDSFTNKAKKDKYTDPKNEIKDLAGIRVITFVRSEVEACKDAIKPLFKIDESHSVDKGQELGTDKVGYRSVHFVAQFSEDRIKLTDYKPFEDMYFEIQIRTILEHAWADISHDRNYKFNGVLPLENDIQRRFSLAAATLELVDREFDSLANEIESYKNSVERNTNSGNLKIEINTTSLNQYLTGKFKYLIDNGTINPSFNKQEEKIIKELNQFGIHNLSELDELIGEDINEFNYDNNFLGLLRDIMLAYDIEKYLSQVWDREWNLLELDEYSLIKKRVPNLNNILTKYKIIVENFEDGSFPEEDDI</sequence>
<dbReference type="Pfam" id="PF04607">
    <property type="entry name" value="RelA_SpoT"/>
    <property type="match status" value="1"/>
</dbReference>
<evidence type="ECO:0000259" key="2">
    <source>
        <dbReference type="SMART" id="SM00954"/>
    </source>
</evidence>
<dbReference type="CDD" id="cd05399">
    <property type="entry name" value="NT_Rel-Spo_like"/>
    <property type="match status" value="1"/>
</dbReference>
<dbReference type="InterPro" id="IPR043519">
    <property type="entry name" value="NT_sf"/>
</dbReference>
<feature type="domain" description="RelA/SpoT" evidence="2">
    <location>
        <begin position="51"/>
        <end position="177"/>
    </location>
</feature>
<dbReference type="Proteomes" id="UP000594791">
    <property type="component" value="Chromosome"/>
</dbReference>
<dbReference type="SUPFAM" id="SSF81301">
    <property type="entry name" value="Nucleotidyltransferase"/>
    <property type="match status" value="1"/>
</dbReference>
<keyword evidence="4" id="KW-1185">Reference proteome</keyword>
<reference evidence="3 4" key="1">
    <citation type="submission" date="2020-12" db="EMBL/GenBank/DDBJ databases">
        <title>FDA dAtabase for Regulatory Grade micrObial Sequences (FDA-ARGOS): Supporting development and validation of Infectious Disease Dx tests.</title>
        <authorList>
            <person name="Nelson B."/>
            <person name="Plummer A."/>
            <person name="Tallon L."/>
            <person name="Sadzewicz L."/>
            <person name="Zhao X."/>
            <person name="Boylan J."/>
            <person name="Ott S."/>
            <person name="Bowen H."/>
            <person name="Vavikolanu K."/>
            <person name="Mehta A."/>
            <person name="Aluvathingal J."/>
            <person name="Nadendla S."/>
            <person name="Myers T."/>
            <person name="Yan Y."/>
            <person name="Sichtig H."/>
        </authorList>
    </citation>
    <scope>NUCLEOTIDE SEQUENCE [LARGE SCALE GENOMIC DNA]</scope>
    <source>
        <strain evidence="3 4">FDAARGOS_920</strain>
    </source>
</reference>
<dbReference type="Gene3D" id="1.10.287.860">
    <property type="entry name" value="Nucleotidyltransferase"/>
    <property type="match status" value="1"/>
</dbReference>
<dbReference type="InterPro" id="IPR007685">
    <property type="entry name" value="RelA_SpoT"/>
</dbReference>
<dbReference type="SMART" id="SM00954">
    <property type="entry name" value="RelA_SpoT"/>
    <property type="match status" value="1"/>
</dbReference>
<evidence type="ECO:0000256" key="1">
    <source>
        <dbReference type="ARBA" id="ARBA00004976"/>
    </source>
</evidence>
<dbReference type="EMBL" id="CP065739">
    <property type="protein sequence ID" value="QPR75997.1"/>
    <property type="molecule type" value="Genomic_DNA"/>
</dbReference>
<dbReference type="RefSeq" id="WP_052495863.1">
    <property type="nucleotide sequence ID" value="NZ_CP065739.1"/>
</dbReference>
<name>A0A7T2V441_9BACI</name>
<dbReference type="PANTHER" id="PTHR41773:SF1">
    <property type="entry name" value="RELA_SPOT DOMAIN-CONTAINING PROTEIN"/>
    <property type="match status" value="1"/>
</dbReference>
<gene>
    <name evidence="3" type="ORF">I6G77_18090</name>
</gene>
<accession>A0A7T2V441</accession>
<evidence type="ECO:0000313" key="3">
    <source>
        <dbReference type="EMBL" id="QPR75997.1"/>
    </source>
</evidence>
<evidence type="ECO:0000313" key="4">
    <source>
        <dbReference type="Proteomes" id="UP000594791"/>
    </source>
</evidence>
<comment type="pathway">
    <text evidence="1">Purine metabolism; ppGpp biosynthesis; ppGpp from GTP: step 1/2.</text>
</comment>
<proteinExistence type="predicted"/>
<dbReference type="Gene3D" id="3.30.460.10">
    <property type="entry name" value="Beta Polymerase, domain 2"/>
    <property type="match status" value="1"/>
</dbReference>
<protein>
    <recommendedName>
        <fullName evidence="2">RelA/SpoT domain-containing protein</fullName>
    </recommendedName>
</protein>
<dbReference type="PANTHER" id="PTHR41773">
    <property type="entry name" value="GTP PYROPHOSPHATASE-RELATED"/>
    <property type="match status" value="1"/>
</dbReference>
<organism evidence="3 4">
    <name type="scientific">Bacillus tropicus</name>
    <dbReference type="NCBI Taxonomy" id="2026188"/>
    <lineage>
        <taxon>Bacteria</taxon>
        <taxon>Bacillati</taxon>
        <taxon>Bacillota</taxon>
        <taxon>Bacilli</taxon>
        <taxon>Bacillales</taxon>
        <taxon>Bacillaceae</taxon>
        <taxon>Bacillus</taxon>
        <taxon>Bacillus cereus group</taxon>
    </lineage>
</organism>